<organism evidence="1">
    <name type="scientific">Anguilla anguilla</name>
    <name type="common">European freshwater eel</name>
    <name type="synonym">Muraena anguilla</name>
    <dbReference type="NCBI Taxonomy" id="7936"/>
    <lineage>
        <taxon>Eukaryota</taxon>
        <taxon>Metazoa</taxon>
        <taxon>Chordata</taxon>
        <taxon>Craniata</taxon>
        <taxon>Vertebrata</taxon>
        <taxon>Euteleostomi</taxon>
        <taxon>Actinopterygii</taxon>
        <taxon>Neopterygii</taxon>
        <taxon>Teleostei</taxon>
        <taxon>Anguilliformes</taxon>
        <taxon>Anguillidae</taxon>
        <taxon>Anguilla</taxon>
    </lineage>
</organism>
<dbReference type="AlphaFoldDB" id="A0A0E9SFV3"/>
<evidence type="ECO:0000313" key="1">
    <source>
        <dbReference type="EMBL" id="JAH40176.1"/>
    </source>
</evidence>
<proteinExistence type="predicted"/>
<sequence>MYIQSIYSKYIIICVRKGKPHRGVYFWRASGASRSSRARSFTFLLY</sequence>
<accession>A0A0E9SFV3</accession>
<dbReference type="EMBL" id="GBXM01068401">
    <property type="protein sequence ID" value="JAH40176.1"/>
    <property type="molecule type" value="Transcribed_RNA"/>
</dbReference>
<reference evidence="1" key="1">
    <citation type="submission" date="2014-11" db="EMBL/GenBank/DDBJ databases">
        <authorList>
            <person name="Amaro Gonzalez C."/>
        </authorList>
    </citation>
    <scope>NUCLEOTIDE SEQUENCE</scope>
</reference>
<protein>
    <submittedName>
        <fullName evidence="1">Uncharacterized protein</fullName>
    </submittedName>
</protein>
<name>A0A0E9SFV3_ANGAN</name>
<reference evidence="1" key="2">
    <citation type="journal article" date="2015" name="Fish Shellfish Immunol.">
        <title>Early steps in the European eel (Anguilla anguilla)-Vibrio vulnificus interaction in the gills: Role of the RtxA13 toxin.</title>
        <authorList>
            <person name="Callol A."/>
            <person name="Pajuelo D."/>
            <person name="Ebbesson L."/>
            <person name="Teles M."/>
            <person name="MacKenzie S."/>
            <person name="Amaro C."/>
        </authorList>
    </citation>
    <scope>NUCLEOTIDE SEQUENCE</scope>
</reference>